<keyword evidence="2" id="KW-1185">Reference proteome</keyword>
<evidence type="ECO:0000313" key="2">
    <source>
        <dbReference type="Proteomes" id="UP001597023"/>
    </source>
</evidence>
<organism evidence="1 2">
    <name type="scientific">Streptomyces flavalbus</name>
    <dbReference type="NCBI Taxonomy" id="2665155"/>
    <lineage>
        <taxon>Bacteria</taxon>
        <taxon>Bacillati</taxon>
        <taxon>Actinomycetota</taxon>
        <taxon>Actinomycetes</taxon>
        <taxon>Kitasatosporales</taxon>
        <taxon>Streptomycetaceae</taxon>
        <taxon>Streptomyces</taxon>
    </lineage>
</organism>
<accession>A0ABW2WIH9</accession>
<comment type="caution">
    <text evidence="1">The sequence shown here is derived from an EMBL/GenBank/DDBJ whole genome shotgun (WGS) entry which is preliminary data.</text>
</comment>
<evidence type="ECO:0000313" key="1">
    <source>
        <dbReference type="EMBL" id="MFD0319301.1"/>
    </source>
</evidence>
<protein>
    <submittedName>
        <fullName evidence="1">DUF2278 family protein</fullName>
    </submittedName>
</protein>
<dbReference type="Proteomes" id="UP001597023">
    <property type="component" value="Unassembled WGS sequence"/>
</dbReference>
<dbReference type="InterPro" id="IPR019268">
    <property type="entry name" value="DUF2278"/>
</dbReference>
<name>A0ABW2WIH9_9ACTN</name>
<dbReference type="EMBL" id="JBHTEB010000001">
    <property type="protein sequence ID" value="MFD0319301.1"/>
    <property type="molecule type" value="Genomic_DNA"/>
</dbReference>
<sequence length="227" mass="25111">MPFDHYGVLSGTLHAHHRDQPDDQGRWFHVNLEVDAPDGRYHCAVDVDSHKSSVGVRWKTFTLDASALEPTVTLPPGYHELDRQAGSGALDYLRHPALVDRSGVLFERRPPSWLKELLDLFGSRPWHAGSNVEAATALEGILVPGQRILVFGEPFGQPFGEGSHGDVGMHNIHQNQGDPAGSPWWPENGIWQDGATVTHRPDGRYDVFLNKFTSQADRTDGAGHPFT</sequence>
<dbReference type="Pfam" id="PF10042">
    <property type="entry name" value="DUF2278"/>
    <property type="match status" value="1"/>
</dbReference>
<gene>
    <name evidence="1" type="ORF">ACFQZ6_34820</name>
</gene>
<reference evidence="2" key="1">
    <citation type="journal article" date="2019" name="Int. J. Syst. Evol. Microbiol.">
        <title>The Global Catalogue of Microorganisms (GCM) 10K type strain sequencing project: providing services to taxonomists for standard genome sequencing and annotation.</title>
        <authorList>
            <consortium name="The Broad Institute Genomics Platform"/>
            <consortium name="The Broad Institute Genome Sequencing Center for Infectious Disease"/>
            <person name="Wu L."/>
            <person name="Ma J."/>
        </authorList>
    </citation>
    <scope>NUCLEOTIDE SEQUENCE [LARGE SCALE GENOMIC DNA]</scope>
    <source>
        <strain evidence="2">CGMCC 4.7400</strain>
    </source>
</reference>
<proteinExistence type="predicted"/>
<dbReference type="RefSeq" id="WP_381617705.1">
    <property type="nucleotide sequence ID" value="NZ_JBHTEB010000001.1"/>
</dbReference>